<gene>
    <name evidence="4" type="ORF">TRAPUB_9929</name>
</gene>
<feature type="region of interest" description="Disordered" evidence="3">
    <location>
        <begin position="1119"/>
        <end position="1144"/>
    </location>
</feature>
<name>A0A1M2W162_TRAPU</name>
<evidence type="ECO:0000256" key="1">
    <source>
        <dbReference type="PROSITE-ProRule" id="PRU00708"/>
    </source>
</evidence>
<dbReference type="Pfam" id="PF01535">
    <property type="entry name" value="PPR"/>
    <property type="match status" value="3"/>
</dbReference>
<dbReference type="InterPro" id="IPR051114">
    <property type="entry name" value="Mito_RNA_Proc_CCM1"/>
</dbReference>
<organism evidence="4 5">
    <name type="scientific">Trametes pubescens</name>
    <name type="common">White-rot fungus</name>
    <dbReference type="NCBI Taxonomy" id="154538"/>
    <lineage>
        <taxon>Eukaryota</taxon>
        <taxon>Fungi</taxon>
        <taxon>Dikarya</taxon>
        <taxon>Basidiomycota</taxon>
        <taxon>Agaricomycotina</taxon>
        <taxon>Agaricomycetes</taxon>
        <taxon>Polyporales</taxon>
        <taxon>Polyporaceae</taxon>
        <taxon>Trametes</taxon>
    </lineage>
</organism>
<dbReference type="InterPro" id="IPR002885">
    <property type="entry name" value="PPR_rpt"/>
</dbReference>
<feature type="repeat" description="PPR" evidence="1">
    <location>
        <begin position="866"/>
        <end position="900"/>
    </location>
</feature>
<dbReference type="GO" id="GO:0003729">
    <property type="term" value="F:mRNA binding"/>
    <property type="evidence" value="ECO:0007669"/>
    <property type="project" value="TreeGrafter"/>
</dbReference>
<dbReference type="GO" id="GO:0005739">
    <property type="term" value="C:mitochondrion"/>
    <property type="evidence" value="ECO:0007669"/>
    <property type="project" value="TreeGrafter"/>
</dbReference>
<dbReference type="GO" id="GO:0006396">
    <property type="term" value="P:RNA processing"/>
    <property type="evidence" value="ECO:0007669"/>
    <property type="project" value="TreeGrafter"/>
</dbReference>
<feature type="coiled-coil region" evidence="2">
    <location>
        <begin position="146"/>
        <end position="174"/>
    </location>
</feature>
<feature type="region of interest" description="Disordered" evidence="3">
    <location>
        <begin position="42"/>
        <end position="81"/>
    </location>
</feature>
<dbReference type="STRING" id="154538.A0A1M2W162"/>
<dbReference type="OrthoDB" id="411857at2759"/>
<feature type="region of interest" description="Disordered" evidence="3">
    <location>
        <begin position="680"/>
        <end position="704"/>
    </location>
</feature>
<dbReference type="Proteomes" id="UP000184267">
    <property type="component" value="Unassembled WGS sequence"/>
</dbReference>
<dbReference type="PROSITE" id="PS51375">
    <property type="entry name" value="PPR"/>
    <property type="match status" value="2"/>
</dbReference>
<proteinExistence type="predicted"/>
<dbReference type="EMBL" id="MNAD01000397">
    <property type="protein sequence ID" value="OJT13533.1"/>
    <property type="molecule type" value="Genomic_DNA"/>
</dbReference>
<keyword evidence="2" id="KW-0175">Coiled coil</keyword>
<feature type="compositionally biased region" description="Low complexity" evidence="3">
    <location>
        <begin position="45"/>
        <end position="62"/>
    </location>
</feature>
<dbReference type="NCBIfam" id="TIGR00756">
    <property type="entry name" value="PPR"/>
    <property type="match status" value="2"/>
</dbReference>
<dbReference type="AlphaFoldDB" id="A0A1M2W162"/>
<dbReference type="InterPro" id="IPR011990">
    <property type="entry name" value="TPR-like_helical_dom_sf"/>
</dbReference>
<comment type="caution">
    <text evidence="4">The sequence shown here is derived from an EMBL/GenBank/DDBJ whole genome shotgun (WGS) entry which is preliminary data.</text>
</comment>
<evidence type="ECO:0000313" key="4">
    <source>
        <dbReference type="EMBL" id="OJT13533.1"/>
    </source>
</evidence>
<dbReference type="PANTHER" id="PTHR47934:SF6">
    <property type="entry name" value="MITOCHONDRIAL GROUP I INTRON SPLICING FACTOR CCM1-RELATED"/>
    <property type="match status" value="1"/>
</dbReference>
<dbReference type="PANTHER" id="PTHR47934">
    <property type="entry name" value="PENTATRICOPEPTIDE REPEAT-CONTAINING PROTEIN PET309, MITOCHONDRIAL"/>
    <property type="match status" value="1"/>
</dbReference>
<evidence type="ECO:0000256" key="2">
    <source>
        <dbReference type="SAM" id="Coils"/>
    </source>
</evidence>
<accession>A0A1M2W162</accession>
<evidence type="ECO:0000313" key="5">
    <source>
        <dbReference type="Proteomes" id="UP000184267"/>
    </source>
</evidence>
<keyword evidence="5" id="KW-1185">Reference proteome</keyword>
<protein>
    <submittedName>
        <fullName evidence="4">Pentatricopeptide repeat-containing protein 5, mitochondrial</fullName>
    </submittedName>
</protein>
<evidence type="ECO:0000256" key="3">
    <source>
        <dbReference type="SAM" id="MobiDB-lite"/>
    </source>
</evidence>
<dbReference type="GO" id="GO:0007005">
    <property type="term" value="P:mitochondrion organization"/>
    <property type="evidence" value="ECO:0007669"/>
    <property type="project" value="TreeGrafter"/>
</dbReference>
<sequence>MLPKVANQLFHHTSRAVVSIQNQTGHTLRNVLQLQSSGPSTAVTGWGSSVSGGSSHSGPGPSKFHTSSRLHTTPTGSPLSATQVRERVEKLSAFRAPSQHRSQNLIGDASSDASQLVRSGFGTYATLISTLTDRDFENHEAVRRAEARLKRRRRAALNESAEEEEQRIASLRGDSHFASAFALFQTAAINPNSKFPLHIYNKLLRSCVIHSNADAALTVYAHLEKRSDIVPDAQIFISLIATFASSKDARGAESMFGKFKEASRLDSIEWSFDALRSDASAHVPLYSQRASQTAVWNEMLAAYFRCEQPSDALGLLEQMMDTPSGDVLKATDVPPPSSSTFSRAITGFCQLGDVPTALSWFERMVQQQDPASADPFEPVHVPRRPDQGAWTVMLDALADEGMVAELNRLFVRWLQVAPEDGIAVLSDHRDSVLAANLRFMDNRVDLGQAKALELLDFLSEYVLPWDTDNVHFTFQRETSRALCERLVMQYWKRQSPGHALDLAERIASRQLQVLHQGQAQETFDSSKTQWRIEGTRRFVVDLVTNMLKSTTSISLTHLLRLSAMLSDVGALHSATFSEACLNAYALQRNSPTLALSAREWEALLEVILAGDVDSAASLNTLVDDLLQHSVDITQFSEHAKGQLVRGLSSSDLNSVRLLAQLGEPFTSRLAELEQVQQSPALTSANSFETPSSWDETPATPVSSVNPYSSARIDSAHSHLVGEFFPGGNRSAVLTAYRRFQDGSENGIYPRPIVIARLISALGRLGETEKIRELYNTTQSVLGSLENPKQWQTSGWFLVEDHMIIGLAHAGDVEAAHVHRQRVIQQGGVPSADAYGALILNVKDTTDDTSNAMALYQESQAYGVVPNIFLYNTVISKLAKARKADFALHLFQDMKARNVQPTSVTYGAVIAACCRVGDAASAELLFQEMTSQPTFKPRVPPYNTMMQLYTHTKPDRERVLHYYTALREANVQPTAHTYKLLIDAYGCIEPIDIPAMEKTFLELVADRNVSVQGTHWAALINAWGCVQKDLDQVLAVFDSIATHSTTNPRGAPMPDAVVYEALINSLVTLRRMDLAPTYLERLQASGVHMTAYIANLLIKGYASAGEIERSREIFESLQDPQEGVAAPHNHAPHQNKPHPTSPVPANAPVFREPSTWEAMVRAELGNGERDRAVALLQRLQARMFPPAVYQRISGIMLDESVSPWASTDAAAPPSPSLS</sequence>
<dbReference type="Pfam" id="PF13041">
    <property type="entry name" value="PPR_2"/>
    <property type="match status" value="1"/>
</dbReference>
<feature type="repeat" description="PPR" evidence="1">
    <location>
        <begin position="901"/>
        <end position="931"/>
    </location>
</feature>
<feature type="compositionally biased region" description="Polar residues" evidence="3">
    <location>
        <begin position="64"/>
        <end position="81"/>
    </location>
</feature>
<dbReference type="Gene3D" id="1.25.40.10">
    <property type="entry name" value="Tetratricopeptide repeat domain"/>
    <property type="match status" value="4"/>
</dbReference>
<reference evidence="4 5" key="1">
    <citation type="submission" date="2016-10" db="EMBL/GenBank/DDBJ databases">
        <title>Genome sequence of the basidiomycete white-rot fungus Trametes pubescens.</title>
        <authorList>
            <person name="Makela M.R."/>
            <person name="Granchi Z."/>
            <person name="Peng M."/>
            <person name="De Vries R.P."/>
            <person name="Grigoriev I."/>
            <person name="Riley R."/>
            <person name="Hilden K."/>
        </authorList>
    </citation>
    <scope>NUCLEOTIDE SEQUENCE [LARGE SCALE GENOMIC DNA]</scope>
    <source>
        <strain evidence="4 5">FBCC735</strain>
    </source>
</reference>
<dbReference type="OMA" id="QNQTGHT"/>